<comment type="subcellular location">
    <subcellularLocation>
        <location evidence="1">Membrane</location>
    </subcellularLocation>
</comment>
<accession>A0A3E4LXD9</accession>
<evidence type="ECO:0000256" key="1">
    <source>
        <dbReference type="ARBA" id="ARBA00004370"/>
    </source>
</evidence>
<evidence type="ECO:0000313" key="8">
    <source>
        <dbReference type="Proteomes" id="UP000260793"/>
    </source>
</evidence>
<feature type="domain" description="Glycosyl transferase family 28 C-terminal" evidence="5">
    <location>
        <begin position="206"/>
        <end position="296"/>
    </location>
</feature>
<dbReference type="Pfam" id="PF06925">
    <property type="entry name" value="MGDG_synth"/>
    <property type="match status" value="1"/>
</dbReference>
<dbReference type="Pfam" id="PF04101">
    <property type="entry name" value="Glyco_tran_28_C"/>
    <property type="match status" value="1"/>
</dbReference>
<comment type="caution">
    <text evidence="7">The sequence shown here is derived from an EMBL/GenBank/DDBJ whole genome shotgun (WGS) entry which is preliminary data.</text>
</comment>
<dbReference type="InterPro" id="IPR009695">
    <property type="entry name" value="Diacylglyc_glucosyltr_N"/>
</dbReference>
<dbReference type="SUPFAM" id="SSF53756">
    <property type="entry name" value="UDP-Glycosyltransferase/glycogen phosphorylase"/>
    <property type="match status" value="1"/>
</dbReference>
<dbReference type="GO" id="GO:0016758">
    <property type="term" value="F:hexosyltransferase activity"/>
    <property type="evidence" value="ECO:0007669"/>
    <property type="project" value="InterPro"/>
</dbReference>
<reference evidence="7 8" key="1">
    <citation type="submission" date="2018-08" db="EMBL/GenBank/DDBJ databases">
        <title>A genome reference for cultivated species of the human gut microbiota.</title>
        <authorList>
            <person name="Zou Y."/>
            <person name="Xue W."/>
            <person name="Luo G."/>
        </authorList>
    </citation>
    <scope>NUCLEOTIDE SEQUENCE [LARGE SCALE GENOMIC DNA]</scope>
    <source>
        <strain evidence="7 8">TF11-7</strain>
    </source>
</reference>
<dbReference type="Gene3D" id="3.40.50.2000">
    <property type="entry name" value="Glycogen Phosphorylase B"/>
    <property type="match status" value="1"/>
</dbReference>
<sequence length="375" mass="41595">MKILILSCNTGEGHNSAGKAVMEAALLRGHEVEFMDLMLLGGKTVSHMVGGAYISIVRHIPAFFSLLYKVGGLISSSTRKSPVYYVNSLLAGRLDRYIKEHSFDLILTPHLYAAEVLTCLKHRGLLSVPVIAIGTDYTCIPFWEETDCDCYIVPQKDLLGELIHKGLPKKQLFPLGIPVKQAFSTQKKRSLARKLCQLPSDAHVYLVMSGSMGFGKVNLLVAELIRKLEADEYVVVICGNNRRLRQILQTTFGKNPQVRILGFTDHVPAYMDASDVIFSKPGGLTSTEAAVRQIALVHTSPIPGCETKNLAFFTSHGMSVTARTVHGQVTLGRRLMKNEDARIEMQKQQNHCIPHDSAVEICRLAEKLYAQRNHL</sequence>
<evidence type="ECO:0000259" key="5">
    <source>
        <dbReference type="Pfam" id="PF04101"/>
    </source>
</evidence>
<dbReference type="RefSeq" id="WP_117687749.1">
    <property type="nucleotide sequence ID" value="NZ_JBGKQN010000004.1"/>
</dbReference>
<name>A0A3E4LXD9_9FIRM</name>
<evidence type="ECO:0000256" key="2">
    <source>
        <dbReference type="ARBA" id="ARBA00006962"/>
    </source>
</evidence>
<evidence type="ECO:0000313" key="7">
    <source>
        <dbReference type="EMBL" id="RGK42006.1"/>
    </source>
</evidence>
<evidence type="ECO:0000259" key="6">
    <source>
        <dbReference type="Pfam" id="PF06925"/>
    </source>
</evidence>
<protein>
    <submittedName>
        <fullName evidence="7">Glycosyl transferase</fullName>
    </submittedName>
</protein>
<gene>
    <name evidence="7" type="ORF">DXD17_03025</name>
</gene>
<organism evidence="7 8">
    <name type="scientific">[Ruminococcus] lactaris</name>
    <dbReference type="NCBI Taxonomy" id="46228"/>
    <lineage>
        <taxon>Bacteria</taxon>
        <taxon>Bacillati</taxon>
        <taxon>Bacillota</taxon>
        <taxon>Clostridia</taxon>
        <taxon>Lachnospirales</taxon>
        <taxon>Lachnospiraceae</taxon>
        <taxon>Mediterraneibacter</taxon>
    </lineage>
</organism>
<dbReference type="GO" id="GO:0016020">
    <property type="term" value="C:membrane"/>
    <property type="evidence" value="ECO:0007669"/>
    <property type="project" value="UniProtKB-SubCell"/>
</dbReference>
<evidence type="ECO:0000256" key="4">
    <source>
        <dbReference type="ARBA" id="ARBA00022679"/>
    </source>
</evidence>
<proteinExistence type="inferred from homology"/>
<dbReference type="PANTHER" id="PTHR43025:SF3">
    <property type="entry name" value="MONOGALACTOSYLDIACYLGLYCEROL SYNTHASE 1, CHLOROPLASTIC"/>
    <property type="match status" value="1"/>
</dbReference>
<dbReference type="PANTHER" id="PTHR43025">
    <property type="entry name" value="MONOGALACTOSYLDIACYLGLYCEROL SYNTHASE"/>
    <property type="match status" value="1"/>
</dbReference>
<dbReference type="EMBL" id="QSQN01000005">
    <property type="protein sequence ID" value="RGK42006.1"/>
    <property type="molecule type" value="Genomic_DNA"/>
</dbReference>
<dbReference type="InterPro" id="IPR007235">
    <property type="entry name" value="Glyco_trans_28_C"/>
</dbReference>
<keyword evidence="3" id="KW-0328">Glycosyltransferase</keyword>
<dbReference type="InterPro" id="IPR050519">
    <property type="entry name" value="Glycosyltransf_28_UgtP"/>
</dbReference>
<dbReference type="Proteomes" id="UP000260793">
    <property type="component" value="Unassembled WGS sequence"/>
</dbReference>
<dbReference type="GO" id="GO:0009247">
    <property type="term" value="P:glycolipid biosynthetic process"/>
    <property type="evidence" value="ECO:0007669"/>
    <property type="project" value="InterPro"/>
</dbReference>
<comment type="similarity">
    <text evidence="2">Belongs to the glycosyltransferase 28 family.</text>
</comment>
<feature type="domain" description="Diacylglycerol glucosyltransferase N-terminal" evidence="6">
    <location>
        <begin position="14"/>
        <end position="179"/>
    </location>
</feature>
<evidence type="ECO:0000256" key="3">
    <source>
        <dbReference type="ARBA" id="ARBA00022676"/>
    </source>
</evidence>
<keyword evidence="4 7" id="KW-0808">Transferase</keyword>
<dbReference type="AlphaFoldDB" id="A0A3E4LXD9"/>